<dbReference type="EMBL" id="MU251426">
    <property type="protein sequence ID" value="KAG9235648.1"/>
    <property type="molecule type" value="Genomic_DNA"/>
</dbReference>
<dbReference type="Proteomes" id="UP000824998">
    <property type="component" value="Unassembled WGS sequence"/>
</dbReference>
<proteinExistence type="predicted"/>
<evidence type="ECO:0000313" key="3">
    <source>
        <dbReference type="Proteomes" id="UP000824998"/>
    </source>
</evidence>
<organism evidence="2 3">
    <name type="scientific">Amylocarpus encephaloides</name>
    <dbReference type="NCBI Taxonomy" id="45428"/>
    <lineage>
        <taxon>Eukaryota</taxon>
        <taxon>Fungi</taxon>
        <taxon>Dikarya</taxon>
        <taxon>Ascomycota</taxon>
        <taxon>Pezizomycotina</taxon>
        <taxon>Leotiomycetes</taxon>
        <taxon>Helotiales</taxon>
        <taxon>Helotiales incertae sedis</taxon>
        <taxon>Amylocarpus</taxon>
    </lineage>
</organism>
<protein>
    <submittedName>
        <fullName evidence="2">Uncharacterized protein</fullName>
    </submittedName>
</protein>
<comment type="caution">
    <text evidence="2">The sequence shown here is derived from an EMBL/GenBank/DDBJ whole genome shotgun (WGS) entry which is preliminary data.</text>
</comment>
<dbReference type="AlphaFoldDB" id="A0A9P8C6F2"/>
<accession>A0A9P8C6F2</accession>
<sequence length="113" mass="12748">MLPSSPPPTPGDLCFMYGVFDPYMSDTTAFTLFTTAMVTLLTIPWITSYAHSQLKRQRNRLIYSQTQIDVCGLCLCPREDPSLGFTGGKLKKLSRWYALERLCVDETNDAELS</sequence>
<reference evidence="2" key="1">
    <citation type="journal article" date="2021" name="IMA Fungus">
        <title>Genomic characterization of three marine fungi, including Emericellopsis atlantica sp. nov. with signatures of a generalist lifestyle and marine biomass degradation.</title>
        <authorList>
            <person name="Hagestad O.C."/>
            <person name="Hou L."/>
            <person name="Andersen J.H."/>
            <person name="Hansen E.H."/>
            <person name="Altermark B."/>
            <person name="Li C."/>
            <person name="Kuhnert E."/>
            <person name="Cox R.J."/>
            <person name="Crous P.W."/>
            <person name="Spatafora J.W."/>
            <person name="Lail K."/>
            <person name="Amirebrahimi M."/>
            <person name="Lipzen A."/>
            <person name="Pangilinan J."/>
            <person name="Andreopoulos W."/>
            <person name="Hayes R.D."/>
            <person name="Ng V."/>
            <person name="Grigoriev I.V."/>
            <person name="Jackson S.A."/>
            <person name="Sutton T.D.S."/>
            <person name="Dobson A.D.W."/>
            <person name="Rama T."/>
        </authorList>
    </citation>
    <scope>NUCLEOTIDE SEQUENCE</scope>
    <source>
        <strain evidence="2">TRa018bII</strain>
    </source>
</reference>
<feature type="transmembrane region" description="Helical" evidence="1">
    <location>
        <begin position="29"/>
        <end position="50"/>
    </location>
</feature>
<keyword evidence="1" id="KW-0472">Membrane</keyword>
<keyword evidence="1" id="KW-0812">Transmembrane</keyword>
<evidence type="ECO:0000256" key="1">
    <source>
        <dbReference type="SAM" id="Phobius"/>
    </source>
</evidence>
<gene>
    <name evidence="2" type="ORF">BJ875DRAFT_440159</name>
</gene>
<evidence type="ECO:0000313" key="2">
    <source>
        <dbReference type="EMBL" id="KAG9235648.1"/>
    </source>
</evidence>
<keyword evidence="1" id="KW-1133">Transmembrane helix</keyword>
<name>A0A9P8C6F2_9HELO</name>
<keyword evidence="3" id="KW-1185">Reference proteome</keyword>